<dbReference type="SUPFAM" id="SSF54909">
    <property type="entry name" value="Dimeric alpha+beta barrel"/>
    <property type="match status" value="1"/>
</dbReference>
<keyword evidence="2" id="KW-0560">Oxidoreductase</keyword>
<dbReference type="InterPro" id="IPR050404">
    <property type="entry name" value="Heme-degrading_MO"/>
</dbReference>
<evidence type="ECO:0000313" key="3">
    <source>
        <dbReference type="Proteomes" id="UP000250174"/>
    </source>
</evidence>
<comment type="caution">
    <text evidence="2">The sequence shown here is derived from an EMBL/GenBank/DDBJ whole genome shotgun (WGS) entry which is preliminary data.</text>
</comment>
<dbReference type="RefSeq" id="WP_111924307.1">
    <property type="nucleotide sequence ID" value="NZ_LVYK01000059.1"/>
</dbReference>
<accession>A0AAX1Q1C9</accession>
<dbReference type="GO" id="GO:0004497">
    <property type="term" value="F:monooxygenase activity"/>
    <property type="evidence" value="ECO:0007669"/>
    <property type="project" value="UniProtKB-KW"/>
</dbReference>
<dbReference type="PANTHER" id="PTHR34474:SF4">
    <property type="entry name" value="HEME OXYGENASE (STAPHYLOBILIN-PRODUCING) 1"/>
    <property type="match status" value="1"/>
</dbReference>
<keyword evidence="2" id="KW-0503">Monooxygenase</keyword>
<gene>
    <name evidence="2" type="ORF">A3864_21830</name>
</gene>
<proteinExistence type="predicted"/>
<dbReference type="Proteomes" id="UP000250174">
    <property type="component" value="Unassembled WGS sequence"/>
</dbReference>
<evidence type="ECO:0000313" key="2">
    <source>
        <dbReference type="EMBL" id="RAS71726.1"/>
    </source>
</evidence>
<dbReference type="PROSITE" id="PS51725">
    <property type="entry name" value="ABM"/>
    <property type="match status" value="1"/>
</dbReference>
<sequence length="101" mass="12005">MYTVHSTVVVPEDKINEVIHIYQNRSKLVDDFEGFVSFQLLQNEQHPAELTVEICWESKENYVQYITSKEYKKVHELEKNYPDQNLASIRPKVSRYRQVAT</sequence>
<dbReference type="Pfam" id="PF03992">
    <property type="entry name" value="ABM"/>
    <property type="match status" value="1"/>
</dbReference>
<dbReference type="PANTHER" id="PTHR34474">
    <property type="entry name" value="SIGNAL TRANSDUCTION PROTEIN TRAP"/>
    <property type="match status" value="1"/>
</dbReference>
<dbReference type="EMBL" id="LVYK01000059">
    <property type="protein sequence ID" value="RAS71726.1"/>
    <property type="molecule type" value="Genomic_DNA"/>
</dbReference>
<name>A0AAX1Q1C9_9BACI</name>
<dbReference type="InterPro" id="IPR007138">
    <property type="entry name" value="ABM_dom"/>
</dbReference>
<reference evidence="2 3" key="1">
    <citation type="submission" date="2016-03" db="EMBL/GenBank/DDBJ databases">
        <title>Comparison of Bacillus endophyticus and B. anthracis characteristics using whole genome sequence analysis and microbiological techniques.</title>
        <authorList>
            <person name="Lekota K.E."/>
            <person name="Mafofo J."/>
            <person name="Rees J."/>
            <person name="Muchadeyi F.C."/>
            <person name="Madoroba E."/>
            <person name="Van Heerden H."/>
        </authorList>
    </citation>
    <scope>NUCLEOTIDE SEQUENCE [LARGE SCALE GENOMIC DNA]</scope>
    <source>
        <strain evidence="2 3">3631_10C</strain>
    </source>
</reference>
<evidence type="ECO:0000259" key="1">
    <source>
        <dbReference type="PROSITE" id="PS51725"/>
    </source>
</evidence>
<protein>
    <submittedName>
        <fullName evidence="2">Antibiotic biosynthesis monooxygenase</fullName>
    </submittedName>
</protein>
<dbReference type="AlphaFoldDB" id="A0AAX1Q1C9"/>
<dbReference type="Gene3D" id="3.30.70.100">
    <property type="match status" value="1"/>
</dbReference>
<dbReference type="InterPro" id="IPR011008">
    <property type="entry name" value="Dimeric_a/b-barrel"/>
</dbReference>
<organism evidence="2 3">
    <name type="scientific">Priestia endophytica</name>
    <dbReference type="NCBI Taxonomy" id="135735"/>
    <lineage>
        <taxon>Bacteria</taxon>
        <taxon>Bacillati</taxon>
        <taxon>Bacillota</taxon>
        <taxon>Bacilli</taxon>
        <taxon>Bacillales</taxon>
        <taxon>Bacillaceae</taxon>
        <taxon>Priestia</taxon>
    </lineage>
</organism>
<feature type="domain" description="ABM" evidence="1">
    <location>
        <begin position="2"/>
        <end position="93"/>
    </location>
</feature>